<proteinExistence type="predicted"/>
<dbReference type="Proteomes" id="UP000324800">
    <property type="component" value="Unassembled WGS sequence"/>
</dbReference>
<protein>
    <submittedName>
        <fullName evidence="1">Uncharacterized protein</fullName>
    </submittedName>
</protein>
<sequence>MAKKYIESRSAYTLKKEHQKVNDGTIFERDWSTLWNGRSRFAKGQSLVYSEVETDEGMKFTLKNFKIAVVREWNVDLSENSFLNDFMDLGIILDEFFTDNLYRSMTHEAIKNLDKTGLEEDLQSKNVIKILRLYGRMLDDLKFKIDSIKKGKSVSYSTPLPERKLQSELDLCGFDLTNILTDFDIEDTTPILYSSQNEGYSFFNINREFLNRLLLSAKYIFRSKGTKEGIEMIISMFGVPKEFYSITERYYNYTPITNETTIDNVRNANATKNMVLNYEDNMYSGLPVVEREDGLHPYVNPEKDYDGDLYFQMNGGWGSKNPDSLTNYKYDENMSYITIVDNVTSLLSLPIIDIKAGGVYYVTDISDLGEYKTVNRASNYFKLPVITSSLTFSDIVNNSRGINGWEIVLNNTKNEITDEKVLYLQSLINGKGDIHCGYGNYDMGKEYIDYMGKIFKYSIDNDLLDNTYKSLVSTVGFSPVLKTGNTSDLKIVIENGNKKYFNSKYVKQMIPATAIFGLKALVKELSGYSCKCGSRRRQKSNLFFER</sequence>
<gene>
    <name evidence="1" type="ORF">EZS28_027277</name>
</gene>
<comment type="caution">
    <text evidence="1">The sequence shown here is derived from an EMBL/GenBank/DDBJ whole genome shotgun (WGS) entry which is preliminary data.</text>
</comment>
<evidence type="ECO:0000313" key="1">
    <source>
        <dbReference type="EMBL" id="KAA6377197.1"/>
    </source>
</evidence>
<dbReference type="EMBL" id="SNRW01009984">
    <property type="protein sequence ID" value="KAA6377197.1"/>
    <property type="molecule type" value="Genomic_DNA"/>
</dbReference>
<name>A0A5J4V3K6_9EUKA</name>
<dbReference type="AlphaFoldDB" id="A0A5J4V3K6"/>
<evidence type="ECO:0000313" key="2">
    <source>
        <dbReference type="Proteomes" id="UP000324800"/>
    </source>
</evidence>
<organism evidence="1 2">
    <name type="scientific">Streblomastix strix</name>
    <dbReference type="NCBI Taxonomy" id="222440"/>
    <lineage>
        <taxon>Eukaryota</taxon>
        <taxon>Metamonada</taxon>
        <taxon>Preaxostyla</taxon>
        <taxon>Oxymonadida</taxon>
        <taxon>Streblomastigidae</taxon>
        <taxon>Streblomastix</taxon>
    </lineage>
</organism>
<reference evidence="1 2" key="1">
    <citation type="submission" date="2019-03" db="EMBL/GenBank/DDBJ databases">
        <title>Single cell metagenomics reveals metabolic interactions within the superorganism composed of flagellate Streblomastix strix and complex community of Bacteroidetes bacteria on its surface.</title>
        <authorList>
            <person name="Treitli S.C."/>
            <person name="Kolisko M."/>
            <person name="Husnik F."/>
            <person name="Keeling P."/>
            <person name="Hampl V."/>
        </authorList>
    </citation>
    <scope>NUCLEOTIDE SEQUENCE [LARGE SCALE GENOMIC DNA]</scope>
    <source>
        <strain evidence="1">ST1C</strain>
    </source>
</reference>
<accession>A0A5J4V3K6</accession>